<reference evidence="9" key="1">
    <citation type="submission" date="2016-10" db="EMBL/GenBank/DDBJ databases">
        <authorList>
            <person name="Varghese N."/>
            <person name="Submissions S."/>
        </authorList>
    </citation>
    <scope>NUCLEOTIDE SEQUENCE [LARGE SCALE GENOMIC DNA]</scope>
    <source>
        <strain evidence="9">JCM 21621</strain>
    </source>
</reference>
<dbReference type="SMART" id="SM00138">
    <property type="entry name" value="MeTrc"/>
    <property type="match status" value="1"/>
</dbReference>
<organism evidence="8 9">
    <name type="scientific">Pseudomonas jinjuensis</name>
    <dbReference type="NCBI Taxonomy" id="198616"/>
    <lineage>
        <taxon>Bacteria</taxon>
        <taxon>Pseudomonadati</taxon>
        <taxon>Pseudomonadota</taxon>
        <taxon>Gammaproteobacteria</taxon>
        <taxon>Pseudomonadales</taxon>
        <taxon>Pseudomonadaceae</taxon>
        <taxon>Pseudomonas</taxon>
    </lineage>
</organism>
<dbReference type="PANTHER" id="PTHR24422:SF19">
    <property type="entry name" value="CHEMOTAXIS PROTEIN METHYLTRANSFERASE"/>
    <property type="match status" value="1"/>
</dbReference>
<accession>A0A1H0C1D7</accession>
<evidence type="ECO:0000313" key="9">
    <source>
        <dbReference type="Proteomes" id="UP000242957"/>
    </source>
</evidence>
<feature type="binding site" evidence="6">
    <location>
        <begin position="223"/>
        <end position="224"/>
    </location>
    <ligand>
        <name>S-adenosyl-L-methionine</name>
        <dbReference type="ChEBI" id="CHEBI:59789"/>
    </ligand>
</feature>
<evidence type="ECO:0000256" key="4">
    <source>
        <dbReference type="ARBA" id="ARBA00022691"/>
    </source>
</evidence>
<dbReference type="InterPro" id="IPR029063">
    <property type="entry name" value="SAM-dependent_MTases_sf"/>
</dbReference>
<dbReference type="Proteomes" id="UP000242957">
    <property type="component" value="Unassembled WGS sequence"/>
</dbReference>
<dbReference type="Gene3D" id="1.10.155.10">
    <property type="entry name" value="Chemotaxis receptor methyltransferase CheR, N-terminal domain"/>
    <property type="match status" value="1"/>
</dbReference>
<dbReference type="InterPro" id="IPR022642">
    <property type="entry name" value="CheR_C"/>
</dbReference>
<dbReference type="Pfam" id="PF01739">
    <property type="entry name" value="CheR"/>
    <property type="match status" value="1"/>
</dbReference>
<keyword evidence="4 5" id="KW-0949">S-adenosyl-L-methionine</keyword>
<dbReference type="SUPFAM" id="SSF47757">
    <property type="entry name" value="Chemotaxis receptor methyltransferase CheR, N-terminal domain"/>
    <property type="match status" value="1"/>
</dbReference>
<feature type="binding site" evidence="6">
    <location>
        <position position="88"/>
    </location>
    <ligand>
        <name>S-adenosyl-L-methionine</name>
        <dbReference type="ChEBI" id="CHEBI:59789"/>
    </ligand>
</feature>
<comment type="function">
    <text evidence="5">Methylation of the membrane-bound methyl-accepting chemotaxis proteins (MCP) to form gamma-glutamyl methyl ester residues in MCP.</text>
</comment>
<dbReference type="InterPro" id="IPR000780">
    <property type="entry name" value="CheR_MeTrfase"/>
</dbReference>
<keyword evidence="2 5" id="KW-0489">Methyltransferase</keyword>
<dbReference type="InterPro" id="IPR022641">
    <property type="entry name" value="CheR_N"/>
</dbReference>
<dbReference type="STRING" id="198616.SAMN05216193_103273"/>
<dbReference type="InterPro" id="IPR036804">
    <property type="entry name" value="CheR_N_sf"/>
</dbReference>
<proteinExistence type="predicted"/>
<evidence type="ECO:0000256" key="2">
    <source>
        <dbReference type="ARBA" id="ARBA00022603"/>
    </source>
</evidence>
<dbReference type="EMBL" id="FNIJ01000003">
    <property type="protein sequence ID" value="SDN51708.1"/>
    <property type="molecule type" value="Genomic_DNA"/>
</dbReference>
<evidence type="ECO:0000256" key="3">
    <source>
        <dbReference type="ARBA" id="ARBA00022679"/>
    </source>
</evidence>
<feature type="binding site" evidence="6">
    <location>
        <begin position="205"/>
        <end position="206"/>
    </location>
    <ligand>
        <name>S-adenosyl-L-methionine</name>
        <dbReference type="ChEBI" id="CHEBI:59789"/>
    </ligand>
</feature>
<feature type="binding site" evidence="6">
    <location>
        <position position="147"/>
    </location>
    <ligand>
        <name>S-adenosyl-L-methionine</name>
        <dbReference type="ChEBI" id="CHEBI:59789"/>
    </ligand>
</feature>
<dbReference type="PRINTS" id="PR00996">
    <property type="entry name" value="CHERMTFRASE"/>
</dbReference>
<feature type="domain" description="CheR-type methyltransferase" evidence="7">
    <location>
        <begin position="7"/>
        <end position="279"/>
    </location>
</feature>
<dbReference type="SUPFAM" id="SSF53335">
    <property type="entry name" value="S-adenosyl-L-methionine-dependent methyltransferases"/>
    <property type="match status" value="1"/>
</dbReference>
<feature type="binding site" evidence="6">
    <location>
        <position position="84"/>
    </location>
    <ligand>
        <name>S-adenosyl-L-methionine</name>
        <dbReference type="ChEBI" id="CHEBI:59789"/>
    </ligand>
</feature>
<sequence length="280" mass="32192">MQPQLPFPGHEFLYTRRDFQQVRERLYQRTGINLSENKDQLVYSRLSRRLRSLGLDSFAGYFAYLEGHPEEWQQFVNALTTNLTAFFRERHHFDSLAALALRQLRQHRPLRFWSAAASTGEEAYSMAMTLVETFGNLAPPVQILASDIDTRVLESAREGIYPLERVEALDAERKKRFFLRGSGDNAGKARVIEPLRSLVEFRQINLLEADWGIPGGLDAIFCRNVMIYFDKPTQTRLIERMVQLLRPGGLFFAGHSESFAHAGHLLRAVGRTTYEKMTPP</sequence>
<evidence type="ECO:0000256" key="5">
    <source>
        <dbReference type="PIRNR" id="PIRNR000410"/>
    </source>
</evidence>
<dbReference type="InterPro" id="IPR050903">
    <property type="entry name" value="Bact_Chemotaxis_MeTrfase"/>
</dbReference>
<gene>
    <name evidence="8" type="ORF">SAMN05216193_103273</name>
</gene>
<dbReference type="GO" id="GO:0008983">
    <property type="term" value="F:protein-glutamate O-methyltransferase activity"/>
    <property type="evidence" value="ECO:0007669"/>
    <property type="project" value="UniProtKB-EC"/>
</dbReference>
<name>A0A1H0C1D7_9PSED</name>
<feature type="binding site" evidence="6">
    <location>
        <position position="82"/>
    </location>
    <ligand>
        <name>S-adenosyl-L-methionine</name>
        <dbReference type="ChEBI" id="CHEBI:59789"/>
    </ligand>
</feature>
<dbReference type="RefSeq" id="WP_084311472.1">
    <property type="nucleotide sequence ID" value="NZ_FNIJ01000003.1"/>
</dbReference>
<comment type="catalytic activity">
    <reaction evidence="1 5">
        <text>L-glutamyl-[protein] + S-adenosyl-L-methionine = [protein]-L-glutamate 5-O-methyl ester + S-adenosyl-L-homocysteine</text>
        <dbReference type="Rhea" id="RHEA:24452"/>
        <dbReference type="Rhea" id="RHEA-COMP:10208"/>
        <dbReference type="Rhea" id="RHEA-COMP:10311"/>
        <dbReference type="ChEBI" id="CHEBI:29973"/>
        <dbReference type="ChEBI" id="CHEBI:57856"/>
        <dbReference type="ChEBI" id="CHEBI:59789"/>
        <dbReference type="ChEBI" id="CHEBI:82795"/>
        <dbReference type="EC" id="2.1.1.80"/>
    </reaction>
</comment>
<evidence type="ECO:0000256" key="1">
    <source>
        <dbReference type="ARBA" id="ARBA00001541"/>
    </source>
</evidence>
<dbReference type="GO" id="GO:0032259">
    <property type="term" value="P:methylation"/>
    <property type="evidence" value="ECO:0007669"/>
    <property type="project" value="UniProtKB-KW"/>
</dbReference>
<evidence type="ECO:0000259" key="7">
    <source>
        <dbReference type="PROSITE" id="PS50123"/>
    </source>
</evidence>
<dbReference type="AlphaFoldDB" id="A0A1H0C1D7"/>
<dbReference type="OrthoDB" id="9816309at2"/>
<dbReference type="PIRSF" id="PIRSF000410">
    <property type="entry name" value="CheR"/>
    <property type="match status" value="1"/>
</dbReference>
<evidence type="ECO:0000256" key="6">
    <source>
        <dbReference type="PIRSR" id="PIRSR000410-1"/>
    </source>
</evidence>
<feature type="binding site" evidence="6">
    <location>
        <position position="122"/>
    </location>
    <ligand>
        <name>S-adenosyl-L-methionine</name>
        <dbReference type="ChEBI" id="CHEBI:59789"/>
    </ligand>
</feature>
<evidence type="ECO:0000313" key="8">
    <source>
        <dbReference type="EMBL" id="SDN51708.1"/>
    </source>
</evidence>
<keyword evidence="9" id="KW-1185">Reference proteome</keyword>
<keyword evidence="3 5" id="KW-0808">Transferase</keyword>
<dbReference type="PROSITE" id="PS50123">
    <property type="entry name" value="CHER"/>
    <property type="match status" value="1"/>
</dbReference>
<protein>
    <recommendedName>
        <fullName evidence="5">Chemotaxis protein methyltransferase</fullName>
        <ecNumber evidence="5">2.1.1.80</ecNumber>
    </recommendedName>
</protein>
<dbReference type="EC" id="2.1.1.80" evidence="5"/>
<dbReference type="PANTHER" id="PTHR24422">
    <property type="entry name" value="CHEMOTAXIS PROTEIN METHYLTRANSFERASE"/>
    <property type="match status" value="1"/>
</dbReference>
<dbReference type="CDD" id="cd02440">
    <property type="entry name" value="AdoMet_MTases"/>
    <property type="match status" value="1"/>
</dbReference>
<dbReference type="Pfam" id="PF03705">
    <property type="entry name" value="CheR_N"/>
    <property type="match status" value="1"/>
</dbReference>
<dbReference type="InterPro" id="IPR026024">
    <property type="entry name" value="Chemotaxis_MeTrfase_CheR"/>
</dbReference>
<dbReference type="Gene3D" id="3.40.50.150">
    <property type="entry name" value="Vaccinia Virus protein VP39"/>
    <property type="match status" value="1"/>
</dbReference>